<comment type="caution">
    <text evidence="3">The sequence shown here is derived from an EMBL/GenBank/DDBJ whole genome shotgun (WGS) entry which is preliminary data.</text>
</comment>
<dbReference type="PANTHER" id="PTHR34039:SF1">
    <property type="entry name" value="UPF0102 PROTEIN YRAN"/>
    <property type="match status" value="1"/>
</dbReference>
<evidence type="ECO:0000313" key="4">
    <source>
        <dbReference type="Proteomes" id="UP000587760"/>
    </source>
</evidence>
<dbReference type="InterPro" id="IPR003509">
    <property type="entry name" value="UPF0102_YraN-like"/>
</dbReference>
<keyword evidence="3" id="KW-0540">Nuclease</keyword>
<dbReference type="GO" id="GO:0003676">
    <property type="term" value="F:nucleic acid binding"/>
    <property type="evidence" value="ECO:0007669"/>
    <property type="project" value="InterPro"/>
</dbReference>
<protein>
    <recommendedName>
        <fullName evidence="2">UPF0102 protein HNR50_000751</fullName>
    </recommendedName>
</protein>
<dbReference type="NCBIfam" id="TIGR00252">
    <property type="entry name" value="YraN family protein"/>
    <property type="match status" value="1"/>
</dbReference>
<proteinExistence type="inferred from homology"/>
<dbReference type="EMBL" id="JACHGJ010000001">
    <property type="protein sequence ID" value="MBB6479118.1"/>
    <property type="molecule type" value="Genomic_DNA"/>
</dbReference>
<reference evidence="3 4" key="1">
    <citation type="submission" date="2020-08" db="EMBL/GenBank/DDBJ databases">
        <title>Genomic Encyclopedia of Type Strains, Phase IV (KMG-IV): sequencing the most valuable type-strain genomes for metagenomic binning, comparative biology and taxonomic classification.</title>
        <authorList>
            <person name="Goeker M."/>
        </authorList>
    </citation>
    <scope>NUCLEOTIDE SEQUENCE [LARGE SCALE GENOMIC DNA]</scope>
    <source>
        <strain evidence="3 4">DSM 2461</strain>
    </source>
</reference>
<dbReference type="InterPro" id="IPR011856">
    <property type="entry name" value="tRNA_endonuc-like_dom_sf"/>
</dbReference>
<comment type="similarity">
    <text evidence="1 2">Belongs to the UPF0102 family.</text>
</comment>
<evidence type="ECO:0000256" key="2">
    <source>
        <dbReference type="HAMAP-Rule" id="MF_00048"/>
    </source>
</evidence>
<dbReference type="SUPFAM" id="SSF52980">
    <property type="entry name" value="Restriction endonuclease-like"/>
    <property type="match status" value="1"/>
</dbReference>
<dbReference type="PANTHER" id="PTHR34039">
    <property type="entry name" value="UPF0102 PROTEIN YRAN"/>
    <property type="match status" value="1"/>
</dbReference>
<gene>
    <name evidence="3" type="ORF">HNR50_000751</name>
</gene>
<dbReference type="AlphaFoldDB" id="A0A841R8R2"/>
<name>A0A841R8R2_9SPIO</name>
<keyword evidence="4" id="KW-1185">Reference proteome</keyword>
<accession>A0A841R8R2</accession>
<keyword evidence="3" id="KW-0255">Endonuclease</keyword>
<sequence length="115" mass="14046">MDSRAKGREGEDLAVSYLEKKDYKILKRNFMSRTGEVDIICRTNDEIAFVEVKYWDYYDFEDLEYAINSTKRKRIVDTSRYFLVKYQQYRDFRLRYDVVFLSRRTGEIHHLINAF</sequence>
<dbReference type="RefSeq" id="WP_184743946.1">
    <property type="nucleotide sequence ID" value="NZ_JACHGJ010000001.1"/>
</dbReference>
<evidence type="ECO:0000313" key="3">
    <source>
        <dbReference type="EMBL" id="MBB6479118.1"/>
    </source>
</evidence>
<dbReference type="GO" id="GO:0004519">
    <property type="term" value="F:endonuclease activity"/>
    <property type="evidence" value="ECO:0007669"/>
    <property type="project" value="UniProtKB-KW"/>
</dbReference>
<dbReference type="Pfam" id="PF02021">
    <property type="entry name" value="UPF0102"/>
    <property type="match status" value="1"/>
</dbReference>
<dbReference type="Gene3D" id="3.40.1350.10">
    <property type="match status" value="1"/>
</dbReference>
<dbReference type="HAMAP" id="MF_00048">
    <property type="entry name" value="UPF0102"/>
    <property type="match status" value="1"/>
</dbReference>
<dbReference type="InterPro" id="IPR011335">
    <property type="entry name" value="Restrct_endonuc-II-like"/>
</dbReference>
<dbReference type="NCBIfam" id="NF009150">
    <property type="entry name" value="PRK12497.1-3"/>
    <property type="match status" value="1"/>
</dbReference>
<organism evidence="3 4">
    <name type="scientific">Spirochaeta isovalerica</name>
    <dbReference type="NCBI Taxonomy" id="150"/>
    <lineage>
        <taxon>Bacteria</taxon>
        <taxon>Pseudomonadati</taxon>
        <taxon>Spirochaetota</taxon>
        <taxon>Spirochaetia</taxon>
        <taxon>Spirochaetales</taxon>
        <taxon>Spirochaetaceae</taxon>
        <taxon>Spirochaeta</taxon>
    </lineage>
</organism>
<dbReference type="Proteomes" id="UP000587760">
    <property type="component" value="Unassembled WGS sequence"/>
</dbReference>
<keyword evidence="3" id="KW-0378">Hydrolase</keyword>
<evidence type="ECO:0000256" key="1">
    <source>
        <dbReference type="ARBA" id="ARBA00006738"/>
    </source>
</evidence>